<keyword evidence="6 12" id="KW-0732">Signal</keyword>
<evidence type="ECO:0000256" key="5">
    <source>
        <dbReference type="ARBA" id="ARBA00022692"/>
    </source>
</evidence>
<keyword evidence="4" id="KW-1003">Cell membrane</keyword>
<dbReference type="Pfam" id="PF04901">
    <property type="entry name" value="RAMP"/>
    <property type="match status" value="1"/>
</dbReference>
<dbReference type="GO" id="GO:0031623">
    <property type="term" value="P:receptor internalization"/>
    <property type="evidence" value="ECO:0007669"/>
    <property type="project" value="TreeGrafter"/>
</dbReference>
<keyword evidence="8 11" id="KW-0472">Membrane</keyword>
<evidence type="ECO:0000256" key="11">
    <source>
        <dbReference type="SAM" id="Phobius"/>
    </source>
</evidence>
<evidence type="ECO:0000256" key="4">
    <source>
        <dbReference type="ARBA" id="ARBA00022475"/>
    </source>
</evidence>
<dbReference type="GO" id="GO:0009986">
    <property type="term" value="C:cell surface"/>
    <property type="evidence" value="ECO:0007669"/>
    <property type="project" value="TreeGrafter"/>
</dbReference>
<evidence type="ECO:0000256" key="10">
    <source>
        <dbReference type="ARBA" id="ARBA00023170"/>
    </source>
</evidence>
<evidence type="ECO:0000256" key="6">
    <source>
        <dbReference type="ARBA" id="ARBA00022729"/>
    </source>
</evidence>
<feature type="chain" id="PRO_5018626479" evidence="12">
    <location>
        <begin position="18"/>
        <end position="205"/>
    </location>
</feature>
<dbReference type="RefSeq" id="XP_015256401.1">
    <property type="nucleotide sequence ID" value="XM_015400915.1"/>
</dbReference>
<reference evidence="13" key="2">
    <citation type="submission" date="2025-09" db="UniProtKB">
        <authorList>
            <consortium name="Ensembl"/>
        </authorList>
    </citation>
    <scope>IDENTIFICATION</scope>
</reference>
<keyword evidence="7 11" id="KW-1133">Transmembrane helix</keyword>
<dbReference type="OrthoDB" id="9416539at2759"/>
<dbReference type="STRING" id="28743.ENSCVAP00000009749"/>
<evidence type="ECO:0000313" key="13">
    <source>
        <dbReference type="Ensembl" id="ENSCVAP00000009749.1"/>
    </source>
</evidence>
<evidence type="ECO:0000256" key="9">
    <source>
        <dbReference type="ARBA" id="ARBA00023157"/>
    </source>
</evidence>
<dbReference type="GO" id="GO:0001525">
    <property type="term" value="P:angiogenesis"/>
    <property type="evidence" value="ECO:0007669"/>
    <property type="project" value="TreeGrafter"/>
</dbReference>
<dbReference type="InterPro" id="IPR038126">
    <property type="entry name" value="RAMP_sf"/>
</dbReference>
<dbReference type="GO" id="GO:0007186">
    <property type="term" value="P:G protein-coupled receptor signaling pathway"/>
    <property type="evidence" value="ECO:0007669"/>
    <property type="project" value="TreeGrafter"/>
</dbReference>
<dbReference type="AlphaFoldDB" id="A0A3Q2CVK1"/>
<dbReference type="GeneID" id="107101843"/>
<keyword evidence="14" id="KW-1185">Reference proteome</keyword>
<dbReference type="GO" id="GO:0008277">
    <property type="term" value="P:regulation of G protein-coupled receptor signaling pathway"/>
    <property type="evidence" value="ECO:0007669"/>
    <property type="project" value="InterPro"/>
</dbReference>
<dbReference type="KEGG" id="cvg:107101843"/>
<evidence type="ECO:0000256" key="3">
    <source>
        <dbReference type="ARBA" id="ARBA00022448"/>
    </source>
</evidence>
<keyword evidence="9" id="KW-1015">Disulfide bond</keyword>
<reference evidence="13" key="1">
    <citation type="submission" date="2025-08" db="UniProtKB">
        <authorList>
            <consortium name="Ensembl"/>
        </authorList>
    </citation>
    <scope>IDENTIFICATION</scope>
</reference>
<evidence type="ECO:0000256" key="12">
    <source>
        <dbReference type="SAM" id="SignalP"/>
    </source>
</evidence>
<dbReference type="InterPro" id="IPR006985">
    <property type="entry name" value="RAMP"/>
</dbReference>
<dbReference type="GO" id="GO:0006886">
    <property type="term" value="P:intracellular protein transport"/>
    <property type="evidence" value="ECO:0007669"/>
    <property type="project" value="InterPro"/>
</dbReference>
<evidence type="ECO:0000256" key="2">
    <source>
        <dbReference type="ARBA" id="ARBA00007087"/>
    </source>
</evidence>
<dbReference type="PANTHER" id="PTHR14076:SF9">
    <property type="entry name" value="RECEPTOR ACTIVITY-MODIFYING PROTEIN 2"/>
    <property type="match status" value="1"/>
</dbReference>
<comment type="similarity">
    <text evidence="2">Belongs to the RAMP family.</text>
</comment>
<name>A0A3Q2CVK1_CYPVA</name>
<evidence type="ECO:0000256" key="7">
    <source>
        <dbReference type="ARBA" id="ARBA00022989"/>
    </source>
</evidence>
<dbReference type="Proteomes" id="UP000265020">
    <property type="component" value="Unassembled WGS sequence"/>
</dbReference>
<dbReference type="PANTHER" id="PTHR14076">
    <property type="entry name" value="RECEPTOR ACTIVITY MODIFYING PROTEIN RAMP"/>
    <property type="match status" value="1"/>
</dbReference>
<dbReference type="GO" id="GO:0006816">
    <property type="term" value="P:calcium ion transport"/>
    <property type="evidence" value="ECO:0007669"/>
    <property type="project" value="TreeGrafter"/>
</dbReference>
<keyword evidence="3" id="KW-0813">Transport</keyword>
<proteinExistence type="inferred from homology"/>
<dbReference type="GO" id="GO:0072659">
    <property type="term" value="P:protein localization to plasma membrane"/>
    <property type="evidence" value="ECO:0007669"/>
    <property type="project" value="TreeGrafter"/>
</dbReference>
<dbReference type="GeneTree" id="ENSGT00940000168205"/>
<feature type="transmembrane region" description="Helical" evidence="11">
    <location>
        <begin position="182"/>
        <end position="203"/>
    </location>
</feature>
<protein>
    <submittedName>
        <fullName evidence="13">Receptor activity-modifying protein 1-like</fullName>
    </submittedName>
</protein>
<sequence length="205" mass="23575">MISYLVLLAVILCGVTSQPANITEDLYKNQTFGVSTHRNNTTKPNYEAKSLDKEKLNEIESELEKNNTSIIYEDNENFQDQNVILPEHCNQDTLREYSYNYCGAVFHAEMQNISREDWCVLKSIIRPYNDLTQCLETVADFAGCFFPNTDIQDFFIYIHSTYFQDCTETERKVLIEDAPTSLVVALTIIPVSFIPVLVCLVLWKS</sequence>
<dbReference type="GO" id="GO:0005886">
    <property type="term" value="C:plasma membrane"/>
    <property type="evidence" value="ECO:0007669"/>
    <property type="project" value="UniProtKB-SubCell"/>
</dbReference>
<keyword evidence="5 11" id="KW-0812">Transmembrane</keyword>
<evidence type="ECO:0000256" key="8">
    <source>
        <dbReference type="ARBA" id="ARBA00023136"/>
    </source>
</evidence>
<organism evidence="13 14">
    <name type="scientific">Cyprinodon variegatus</name>
    <name type="common">Sheepshead minnow</name>
    <dbReference type="NCBI Taxonomy" id="28743"/>
    <lineage>
        <taxon>Eukaryota</taxon>
        <taxon>Metazoa</taxon>
        <taxon>Chordata</taxon>
        <taxon>Craniata</taxon>
        <taxon>Vertebrata</taxon>
        <taxon>Euteleostomi</taxon>
        <taxon>Actinopterygii</taxon>
        <taxon>Neopterygii</taxon>
        <taxon>Teleostei</taxon>
        <taxon>Neoteleostei</taxon>
        <taxon>Acanthomorphata</taxon>
        <taxon>Ovalentaria</taxon>
        <taxon>Atherinomorphae</taxon>
        <taxon>Cyprinodontiformes</taxon>
        <taxon>Cyprinodontidae</taxon>
        <taxon>Cyprinodon</taxon>
    </lineage>
</organism>
<comment type="subcellular location">
    <subcellularLocation>
        <location evidence="1">Cell membrane</location>
        <topology evidence="1">Single-pass type I membrane protein</topology>
    </subcellularLocation>
</comment>
<keyword evidence="10" id="KW-0675">Receptor</keyword>
<dbReference type="GO" id="GO:0032870">
    <property type="term" value="P:cellular response to hormone stimulus"/>
    <property type="evidence" value="ECO:0007669"/>
    <property type="project" value="TreeGrafter"/>
</dbReference>
<feature type="signal peptide" evidence="12">
    <location>
        <begin position="1"/>
        <end position="17"/>
    </location>
</feature>
<dbReference type="Gene3D" id="1.10.150.510">
    <property type="entry name" value="Receptor activity modifying family"/>
    <property type="match status" value="1"/>
</dbReference>
<dbReference type="GO" id="GO:0015026">
    <property type="term" value="F:coreceptor activity"/>
    <property type="evidence" value="ECO:0007669"/>
    <property type="project" value="InterPro"/>
</dbReference>
<dbReference type="Ensembl" id="ENSCVAT00000016241.1">
    <property type="protein sequence ID" value="ENSCVAP00000009749.1"/>
    <property type="gene ID" value="ENSCVAG00000011756.1"/>
</dbReference>
<evidence type="ECO:0000256" key="1">
    <source>
        <dbReference type="ARBA" id="ARBA00004251"/>
    </source>
</evidence>
<dbReference type="GO" id="GO:0043235">
    <property type="term" value="C:receptor complex"/>
    <property type="evidence" value="ECO:0007669"/>
    <property type="project" value="TreeGrafter"/>
</dbReference>
<evidence type="ECO:0000313" key="14">
    <source>
        <dbReference type="Proteomes" id="UP000265020"/>
    </source>
</evidence>
<accession>A0A3Q2CVK1</accession>